<evidence type="ECO:0000256" key="3">
    <source>
        <dbReference type="ARBA" id="ARBA00022553"/>
    </source>
</evidence>
<dbReference type="Pfam" id="PF02518">
    <property type="entry name" value="HATPase_c"/>
    <property type="match status" value="1"/>
</dbReference>
<dbReference type="Proteomes" id="UP000001979">
    <property type="component" value="Chromosome"/>
</dbReference>
<gene>
    <name evidence="8" type="ordered locus">Mbur_0400</name>
</gene>
<dbReference type="PANTHER" id="PTHR43711:SF26">
    <property type="entry name" value="SENSOR HISTIDINE KINASE RCSC"/>
    <property type="match status" value="1"/>
</dbReference>
<feature type="domain" description="Histidine kinase" evidence="7">
    <location>
        <begin position="214"/>
        <end position="433"/>
    </location>
</feature>
<evidence type="ECO:0000256" key="4">
    <source>
        <dbReference type="ARBA" id="ARBA00022679"/>
    </source>
</evidence>
<dbReference type="PROSITE" id="PS50109">
    <property type="entry name" value="HIS_KIN"/>
    <property type="match status" value="1"/>
</dbReference>
<evidence type="ECO:0000256" key="1">
    <source>
        <dbReference type="ARBA" id="ARBA00000085"/>
    </source>
</evidence>
<protein>
    <recommendedName>
        <fullName evidence="2">histidine kinase</fullName>
        <ecNumber evidence="2">2.7.13.3</ecNumber>
    </recommendedName>
</protein>
<organism evidence="8 9">
    <name type="scientific">Methanococcoides burtonii (strain DSM 6242 / NBRC 107633 / OCM 468 / ACE-M)</name>
    <dbReference type="NCBI Taxonomy" id="259564"/>
    <lineage>
        <taxon>Archaea</taxon>
        <taxon>Methanobacteriati</taxon>
        <taxon>Methanobacteriota</taxon>
        <taxon>Stenosarchaea group</taxon>
        <taxon>Methanomicrobia</taxon>
        <taxon>Methanosarcinales</taxon>
        <taxon>Methanosarcinaceae</taxon>
        <taxon>Methanococcoides</taxon>
    </lineage>
</organism>
<dbReference type="InterPro" id="IPR003661">
    <property type="entry name" value="HisK_dim/P_dom"/>
</dbReference>
<dbReference type="PRINTS" id="PR00344">
    <property type="entry name" value="BCTRLSENSOR"/>
</dbReference>
<dbReference type="SUPFAM" id="SSF55785">
    <property type="entry name" value="PYP-like sensor domain (PAS domain)"/>
    <property type="match status" value="1"/>
</dbReference>
<sequence>MLENDLERLRKSASKKLTPLDNYARFESFTKNDIIEIVEELRIHQIELEIQNEELKTSQIELLAQKEAYFTLFNKIPVGYVLLDVNASIIRMNETFSKMIFKEIDKVLFKGLSDFIYDLDKQIFLSRYRAFFENPTNKKMEIRFNKNVGLIYCELTGRIEDSVALTSSLNLNSSKLLLLAITDISDRKMAEISLLKSKDILENASRIKSNFIGNVSHELRTPLNSIIGFSHILKENNENNLTENQLKYCSNVEISGKHLLALINDVLDISKIESGEARFEPELFKLNLLIHEVVESLAPFANKKSIELEMTLKHKNIGVHADRTKIKQILLNLLNNSIKFTPACGKIMLTVGVDEENINISISDNGIGIAKYNYDRIFEPFNQADMLLTKQYEGTGLGLSIAKKYVEMHKGQIWVKSELGVGTTFNIKIPIIAKNV</sequence>
<dbReference type="HOGENOM" id="CLU_000445_89_2_2"/>
<evidence type="ECO:0000259" key="7">
    <source>
        <dbReference type="PROSITE" id="PS50109"/>
    </source>
</evidence>
<dbReference type="STRING" id="259564.Mbur_0400"/>
<dbReference type="GO" id="GO:0000155">
    <property type="term" value="F:phosphorelay sensor kinase activity"/>
    <property type="evidence" value="ECO:0007669"/>
    <property type="project" value="InterPro"/>
</dbReference>
<dbReference type="CDD" id="cd00082">
    <property type="entry name" value="HisKA"/>
    <property type="match status" value="1"/>
</dbReference>
<dbReference type="InterPro" id="IPR035965">
    <property type="entry name" value="PAS-like_dom_sf"/>
</dbReference>
<dbReference type="InterPro" id="IPR050736">
    <property type="entry name" value="Sensor_HK_Regulatory"/>
</dbReference>
<dbReference type="SMART" id="SM00387">
    <property type="entry name" value="HATPase_c"/>
    <property type="match status" value="1"/>
</dbReference>
<evidence type="ECO:0000256" key="2">
    <source>
        <dbReference type="ARBA" id="ARBA00012438"/>
    </source>
</evidence>
<evidence type="ECO:0000256" key="6">
    <source>
        <dbReference type="ARBA" id="ARBA00023012"/>
    </source>
</evidence>
<keyword evidence="3" id="KW-0597">Phosphoprotein</keyword>
<keyword evidence="4" id="KW-0808">Transferase</keyword>
<dbReference type="Gene3D" id="1.10.287.130">
    <property type="match status" value="1"/>
</dbReference>
<dbReference type="AlphaFoldDB" id="Q12YT4"/>
<dbReference type="GeneID" id="25393129"/>
<dbReference type="Pfam" id="PF00512">
    <property type="entry name" value="HisKA"/>
    <property type="match status" value="1"/>
</dbReference>
<dbReference type="InterPro" id="IPR004358">
    <property type="entry name" value="Sig_transdc_His_kin-like_C"/>
</dbReference>
<dbReference type="SMART" id="SM00388">
    <property type="entry name" value="HisKA"/>
    <property type="match status" value="1"/>
</dbReference>
<dbReference type="InterPro" id="IPR036890">
    <property type="entry name" value="HATPase_C_sf"/>
</dbReference>
<dbReference type="InterPro" id="IPR036097">
    <property type="entry name" value="HisK_dim/P_sf"/>
</dbReference>
<evidence type="ECO:0000256" key="5">
    <source>
        <dbReference type="ARBA" id="ARBA00022777"/>
    </source>
</evidence>
<keyword evidence="9" id="KW-1185">Reference proteome</keyword>
<dbReference type="EC" id="2.7.13.3" evidence="2"/>
<dbReference type="RefSeq" id="WP_011498554.1">
    <property type="nucleotide sequence ID" value="NC_007955.1"/>
</dbReference>
<evidence type="ECO:0000313" key="8">
    <source>
        <dbReference type="EMBL" id="ABE51392.1"/>
    </source>
</evidence>
<dbReference type="SUPFAM" id="SSF47384">
    <property type="entry name" value="Homodimeric domain of signal transducing histidine kinase"/>
    <property type="match status" value="1"/>
</dbReference>
<dbReference type="InterPro" id="IPR005467">
    <property type="entry name" value="His_kinase_dom"/>
</dbReference>
<dbReference type="SUPFAM" id="SSF55874">
    <property type="entry name" value="ATPase domain of HSP90 chaperone/DNA topoisomerase II/histidine kinase"/>
    <property type="match status" value="1"/>
</dbReference>
<keyword evidence="6" id="KW-0902">Two-component regulatory system</keyword>
<keyword evidence="5 8" id="KW-0418">Kinase</keyword>
<dbReference type="CDD" id="cd16922">
    <property type="entry name" value="HATPase_EvgS-ArcB-TorS-like"/>
    <property type="match status" value="1"/>
</dbReference>
<dbReference type="OrthoDB" id="142517at2157"/>
<dbReference type="FunFam" id="3.30.565.10:FF:000010">
    <property type="entry name" value="Sensor histidine kinase RcsC"/>
    <property type="match status" value="1"/>
</dbReference>
<dbReference type="EMBL" id="CP000300">
    <property type="protein sequence ID" value="ABE51392.1"/>
    <property type="molecule type" value="Genomic_DNA"/>
</dbReference>
<dbReference type="Gene3D" id="3.30.565.10">
    <property type="entry name" value="Histidine kinase-like ATPase, C-terminal domain"/>
    <property type="match status" value="1"/>
</dbReference>
<dbReference type="PANTHER" id="PTHR43711">
    <property type="entry name" value="TWO-COMPONENT HISTIDINE KINASE"/>
    <property type="match status" value="1"/>
</dbReference>
<accession>Q12YT4</accession>
<comment type="catalytic activity">
    <reaction evidence="1">
        <text>ATP + protein L-histidine = ADP + protein N-phospho-L-histidine.</text>
        <dbReference type="EC" id="2.7.13.3"/>
    </reaction>
</comment>
<dbReference type="Gene3D" id="3.30.450.20">
    <property type="entry name" value="PAS domain"/>
    <property type="match status" value="1"/>
</dbReference>
<dbReference type="InterPro" id="IPR003594">
    <property type="entry name" value="HATPase_dom"/>
</dbReference>
<name>Q12YT4_METBU</name>
<proteinExistence type="predicted"/>
<reference evidence="9" key="1">
    <citation type="journal article" date="2009" name="ISME J.">
        <title>The genome sequence of the psychrophilic archaeon, Methanococcoides burtonii: the role of genome evolution in cold adaptation.</title>
        <authorList>
            <person name="Allen M.A."/>
            <person name="Lauro F.M."/>
            <person name="Williams T.J."/>
            <person name="Burg D."/>
            <person name="Siddiqui K.S."/>
            <person name="De Francisci D."/>
            <person name="Chong K.W."/>
            <person name="Pilak O."/>
            <person name="Chew H.H."/>
            <person name="De Maere M.Z."/>
            <person name="Ting L."/>
            <person name="Katrib M."/>
            <person name="Ng C."/>
            <person name="Sowers K.R."/>
            <person name="Galperin M.Y."/>
            <person name="Anderson I.J."/>
            <person name="Ivanova N."/>
            <person name="Dalin E."/>
            <person name="Martinez M."/>
            <person name="Lapidus A."/>
            <person name="Hauser L."/>
            <person name="Land M."/>
            <person name="Thomas T."/>
            <person name="Cavicchioli R."/>
        </authorList>
    </citation>
    <scope>NUCLEOTIDE SEQUENCE [LARGE SCALE GENOMIC DNA]</scope>
    <source>
        <strain evidence="9">DSM 6242 / NBRC 107633 / OCM 468 / ACE-M</strain>
    </source>
</reference>
<evidence type="ECO:0000313" key="9">
    <source>
        <dbReference type="Proteomes" id="UP000001979"/>
    </source>
</evidence>
<dbReference type="KEGG" id="mbu:Mbur_0400"/>